<dbReference type="AlphaFoldDB" id="A0A330I3Z7"/>
<evidence type="ECO:0000313" key="3">
    <source>
        <dbReference type="Proteomes" id="UP000251558"/>
    </source>
</evidence>
<dbReference type="PRINTS" id="PR00111">
    <property type="entry name" value="ABHYDROLASE"/>
</dbReference>
<gene>
    <name evidence="2" type="ORF">DPM33_04445</name>
</gene>
<protein>
    <submittedName>
        <fullName evidence="2">Alpha/beta hydrolase</fullName>
    </submittedName>
</protein>
<dbReference type="PANTHER" id="PTHR43798:SF33">
    <property type="entry name" value="HYDROLASE, PUTATIVE (AFU_ORTHOLOGUE AFUA_2G14860)-RELATED"/>
    <property type="match status" value="1"/>
</dbReference>
<dbReference type="PANTHER" id="PTHR43798">
    <property type="entry name" value="MONOACYLGLYCEROL LIPASE"/>
    <property type="match status" value="1"/>
</dbReference>
<dbReference type="Gene3D" id="3.40.50.1820">
    <property type="entry name" value="alpha/beta hydrolase"/>
    <property type="match status" value="1"/>
</dbReference>
<evidence type="ECO:0000259" key="1">
    <source>
        <dbReference type="Pfam" id="PF12697"/>
    </source>
</evidence>
<dbReference type="OrthoDB" id="9799612at2"/>
<dbReference type="InterPro" id="IPR000073">
    <property type="entry name" value="AB_hydrolase_1"/>
</dbReference>
<keyword evidence="2" id="KW-0378">Hydrolase</keyword>
<reference evidence="3" key="1">
    <citation type="submission" date="2018-06" db="EMBL/GenBank/DDBJ databases">
        <authorList>
            <person name="Helene L.C."/>
            <person name="Dall'Agnol R."/>
            <person name="Delamuta J.R."/>
            <person name="Hungria M."/>
        </authorList>
    </citation>
    <scope>NUCLEOTIDE SEQUENCE [LARGE SCALE GENOMIC DNA]</scope>
    <source>
        <strain evidence="3">AC99b</strain>
    </source>
</reference>
<dbReference type="Proteomes" id="UP000251558">
    <property type="component" value="Unassembled WGS sequence"/>
</dbReference>
<reference evidence="2 3" key="2">
    <citation type="submission" date="2018-07" db="EMBL/GenBank/DDBJ databases">
        <title>Diversity of Mesorhizobium strains in Brazil.</title>
        <authorList>
            <person name="Helene L.C.F."/>
            <person name="Dall'Agnol R."/>
            <person name="Delamuta J.R.M."/>
            <person name="Hungria M."/>
        </authorList>
    </citation>
    <scope>NUCLEOTIDE SEQUENCE [LARGE SCALE GENOMIC DNA]</scope>
    <source>
        <strain evidence="2 3">AC99b</strain>
    </source>
</reference>
<sequence length="298" mass="32523">MAVLTSVVPVWRGALSVNTIEVRTAEWQTCNVLGVDVEFHREGSGQPLVLIDGSFGFRPDGPFIGDFARNFSVIAIRLPGFGDNALPGWINSTDDYAYLGLQLLKKLDVKRAILTGCSFGGWVAAEMAAMDASRLSGLVLVGAFGLKAGPYDRLDVPDIYSMSRSALECLLYRDPAHARFDQSRGDDNTLERMARGWETMALLSWDSFFHNPKLKYRVAGIDLPCLILRGESDGLVSRANADAFASLIKGAQSGEIANCGHLPLVEQPEEVGSRIMSFISSTKAWTGSRIDVRMVDTQ</sequence>
<dbReference type="GO" id="GO:0016787">
    <property type="term" value="F:hydrolase activity"/>
    <property type="evidence" value="ECO:0007669"/>
    <property type="project" value="UniProtKB-KW"/>
</dbReference>
<name>A0A330I3Z7_9HYPH</name>
<dbReference type="SUPFAM" id="SSF53474">
    <property type="entry name" value="alpha/beta-Hydrolases"/>
    <property type="match status" value="1"/>
</dbReference>
<feature type="domain" description="AB hydrolase-1" evidence="1">
    <location>
        <begin position="62"/>
        <end position="271"/>
    </location>
</feature>
<proteinExistence type="predicted"/>
<dbReference type="InterPro" id="IPR029058">
    <property type="entry name" value="AB_hydrolase_fold"/>
</dbReference>
<evidence type="ECO:0000313" key="2">
    <source>
        <dbReference type="EMBL" id="RAZ91747.1"/>
    </source>
</evidence>
<dbReference type="InterPro" id="IPR050266">
    <property type="entry name" value="AB_hydrolase_sf"/>
</dbReference>
<comment type="caution">
    <text evidence="2">The sequence shown here is derived from an EMBL/GenBank/DDBJ whole genome shotgun (WGS) entry which is preliminary data.</text>
</comment>
<dbReference type="EMBL" id="QMBP01000002">
    <property type="protein sequence ID" value="RAZ91747.1"/>
    <property type="molecule type" value="Genomic_DNA"/>
</dbReference>
<keyword evidence="3" id="KW-1185">Reference proteome</keyword>
<accession>A0A330I3Z7</accession>
<dbReference type="Pfam" id="PF12697">
    <property type="entry name" value="Abhydrolase_6"/>
    <property type="match status" value="1"/>
</dbReference>
<organism evidence="2 3">
    <name type="scientific">Mesorhizobium hawassense</name>
    <dbReference type="NCBI Taxonomy" id="1209954"/>
    <lineage>
        <taxon>Bacteria</taxon>
        <taxon>Pseudomonadati</taxon>
        <taxon>Pseudomonadota</taxon>
        <taxon>Alphaproteobacteria</taxon>
        <taxon>Hyphomicrobiales</taxon>
        <taxon>Phyllobacteriaceae</taxon>
        <taxon>Mesorhizobium</taxon>
    </lineage>
</organism>
<dbReference type="GO" id="GO:0016020">
    <property type="term" value="C:membrane"/>
    <property type="evidence" value="ECO:0007669"/>
    <property type="project" value="TreeGrafter"/>
</dbReference>